<sequence>MNTVLELYFISQLGEEEKMTVRNPKPDLTADEIKSVMEDMIAADIFVTPSGAIASPSRARYVKRTTQDVEF</sequence>
<dbReference type="AlphaFoldDB" id="A0A0F5HM97"/>
<comment type="caution">
    <text evidence="1">The sequence shown here is derived from an EMBL/GenBank/DDBJ whole genome shotgun (WGS) entry which is preliminary data.</text>
</comment>
<name>A0A0F5HM97_BACTR</name>
<dbReference type="OrthoDB" id="2454247at2"/>
<reference evidence="1" key="1">
    <citation type="submission" date="2015-02" db="EMBL/GenBank/DDBJ databases">
        <title>Genome Assembly of Bacillaceae bacterium MTCC 8252.</title>
        <authorList>
            <person name="Verma A."/>
            <person name="Khatri I."/>
            <person name="Mual P."/>
            <person name="Subramanian S."/>
            <person name="Krishnamurthi S."/>
        </authorList>
    </citation>
    <scope>NUCLEOTIDE SEQUENCE [LARGE SCALE GENOMIC DNA]</scope>
    <source>
        <strain evidence="1">MTCC 8252</strain>
    </source>
</reference>
<accession>A0A0F5HM97</accession>
<evidence type="ECO:0008006" key="3">
    <source>
        <dbReference type="Google" id="ProtNLM"/>
    </source>
</evidence>
<proteinExistence type="predicted"/>
<dbReference type="InterPro" id="IPR021321">
    <property type="entry name" value="DUF2922"/>
</dbReference>
<protein>
    <recommendedName>
        <fullName evidence="3">DUF2922 domain-containing protein</fullName>
    </recommendedName>
</protein>
<dbReference type="EMBL" id="JWIR02000089">
    <property type="protein sequence ID" value="KKB34145.1"/>
    <property type="molecule type" value="Genomic_DNA"/>
</dbReference>
<evidence type="ECO:0000313" key="1">
    <source>
        <dbReference type="EMBL" id="KKB34145.1"/>
    </source>
</evidence>
<gene>
    <name evidence="1" type="ORF">QY95_04031</name>
</gene>
<evidence type="ECO:0000313" key="2">
    <source>
        <dbReference type="Proteomes" id="UP000031563"/>
    </source>
</evidence>
<dbReference type="Pfam" id="PF11148">
    <property type="entry name" value="DUF2922"/>
    <property type="match status" value="1"/>
</dbReference>
<organism evidence="1 2">
    <name type="scientific">Bacillus thermotolerans</name>
    <name type="common">Quasibacillus thermotolerans</name>
    <dbReference type="NCBI Taxonomy" id="1221996"/>
    <lineage>
        <taxon>Bacteria</taxon>
        <taxon>Bacillati</taxon>
        <taxon>Bacillota</taxon>
        <taxon>Bacilli</taxon>
        <taxon>Bacillales</taxon>
        <taxon>Bacillaceae</taxon>
        <taxon>Bacillus</taxon>
    </lineage>
</organism>
<dbReference type="RefSeq" id="WP_040048108.1">
    <property type="nucleotide sequence ID" value="NZ_JWIR02000089.1"/>
</dbReference>
<keyword evidence="2" id="KW-1185">Reference proteome</keyword>
<dbReference type="Proteomes" id="UP000031563">
    <property type="component" value="Unassembled WGS sequence"/>
</dbReference>
<dbReference type="STRING" id="1221996.QY95_04031"/>